<comment type="subcellular location">
    <subcellularLocation>
        <location evidence="1 7">Cell membrane</location>
        <topology evidence="1 7">Multi-pass membrane protein</topology>
    </subcellularLocation>
</comment>
<keyword evidence="6 7" id="KW-0472">Membrane</keyword>
<dbReference type="GeneID" id="300403454"/>
<feature type="transmembrane region" description="Helical" evidence="7">
    <location>
        <begin position="257"/>
        <end position="276"/>
    </location>
</feature>
<feature type="transmembrane region" description="Helical" evidence="7">
    <location>
        <begin position="103"/>
        <end position="126"/>
    </location>
</feature>
<comment type="similarity">
    <text evidence="7">Belongs to the binding-protein-dependent transport system permease family.</text>
</comment>
<evidence type="ECO:0000256" key="5">
    <source>
        <dbReference type="ARBA" id="ARBA00022989"/>
    </source>
</evidence>
<dbReference type="CDD" id="cd06261">
    <property type="entry name" value="TM_PBP2"/>
    <property type="match status" value="1"/>
</dbReference>
<organism evidence="9 10">
    <name type="scientific">Pandoraea pneumonica</name>
    <dbReference type="NCBI Taxonomy" id="2508299"/>
    <lineage>
        <taxon>Bacteria</taxon>
        <taxon>Pseudomonadati</taxon>
        <taxon>Pseudomonadota</taxon>
        <taxon>Betaproteobacteria</taxon>
        <taxon>Burkholderiales</taxon>
        <taxon>Burkholderiaceae</taxon>
        <taxon>Pandoraea</taxon>
    </lineage>
</organism>
<keyword evidence="5 7" id="KW-1133">Transmembrane helix</keyword>
<dbReference type="Gene3D" id="1.10.3720.10">
    <property type="entry name" value="MetI-like"/>
    <property type="match status" value="1"/>
</dbReference>
<dbReference type="AlphaFoldDB" id="A0A5E4THJ3"/>
<dbReference type="InterPro" id="IPR035906">
    <property type="entry name" value="MetI-like_sf"/>
</dbReference>
<accession>A0A5E4THJ3</accession>
<dbReference type="Pfam" id="PF00528">
    <property type="entry name" value="BPD_transp_1"/>
    <property type="match status" value="1"/>
</dbReference>
<gene>
    <name evidence="9" type="ORF">PPN31114_01400</name>
</gene>
<dbReference type="FunFam" id="1.10.3720.10:FF:000003">
    <property type="entry name" value="Aliphatic sulfonate ABC transporter permease"/>
    <property type="match status" value="1"/>
</dbReference>
<protein>
    <submittedName>
        <fullName evidence="9">ABC transporter permease</fullName>
    </submittedName>
</protein>
<evidence type="ECO:0000313" key="9">
    <source>
        <dbReference type="EMBL" id="VVD85978.1"/>
    </source>
</evidence>
<dbReference type="RefSeq" id="WP_150678680.1">
    <property type="nucleotide sequence ID" value="NZ_CABPSK010000001.1"/>
</dbReference>
<dbReference type="PROSITE" id="PS50928">
    <property type="entry name" value="ABC_TM1"/>
    <property type="match status" value="1"/>
</dbReference>
<keyword evidence="2 7" id="KW-0813">Transport</keyword>
<dbReference type="PANTHER" id="PTHR30151:SF38">
    <property type="entry name" value="ALIPHATIC SULFONATES TRANSPORT PERMEASE PROTEIN SSUC-RELATED"/>
    <property type="match status" value="1"/>
</dbReference>
<evidence type="ECO:0000256" key="1">
    <source>
        <dbReference type="ARBA" id="ARBA00004651"/>
    </source>
</evidence>
<dbReference type="GO" id="GO:0042918">
    <property type="term" value="P:alkanesulfonate transmembrane transport"/>
    <property type="evidence" value="ECO:0007669"/>
    <property type="project" value="UniProtKB-ARBA"/>
</dbReference>
<feature type="transmembrane region" description="Helical" evidence="7">
    <location>
        <begin position="138"/>
        <end position="156"/>
    </location>
</feature>
<evidence type="ECO:0000313" key="10">
    <source>
        <dbReference type="Proteomes" id="UP000366945"/>
    </source>
</evidence>
<evidence type="ECO:0000259" key="8">
    <source>
        <dbReference type="PROSITE" id="PS50928"/>
    </source>
</evidence>
<feature type="transmembrane region" description="Helical" evidence="7">
    <location>
        <begin position="225"/>
        <end position="245"/>
    </location>
</feature>
<evidence type="ECO:0000256" key="4">
    <source>
        <dbReference type="ARBA" id="ARBA00022692"/>
    </source>
</evidence>
<evidence type="ECO:0000256" key="6">
    <source>
        <dbReference type="ARBA" id="ARBA00023136"/>
    </source>
</evidence>
<dbReference type="PANTHER" id="PTHR30151">
    <property type="entry name" value="ALKANE SULFONATE ABC TRANSPORTER-RELATED, MEMBRANE SUBUNIT"/>
    <property type="match status" value="1"/>
</dbReference>
<keyword evidence="3" id="KW-1003">Cell membrane</keyword>
<keyword evidence="4 7" id="KW-0812">Transmembrane</keyword>
<dbReference type="Proteomes" id="UP000366945">
    <property type="component" value="Unassembled WGS sequence"/>
</dbReference>
<keyword evidence="10" id="KW-1185">Reference proteome</keyword>
<sequence length="296" mass="31810">MTQSTLAPATTADGAISASGVPAASVASGAESGAWQRLWRVTARRLAPWLVPIVLVTVWQIAAEAGWLSTRVLPAPSAVVDAAWQLAVSGQIWRDIGVSTGRAVLGFVIGGGLGLLLGMLTGLSRVAETALDSSFQMLRNIPHLALIPLVILWFGIDEKAKLFLVSIGVFFPMYLNTYAGIRAVDGQLVEMARSYGLRGWALYRDVILPGALPSILVGVRFSLGLMWVTLIVAETISAQSGIGYLTMNAREFLQTDIVLVGILLYALLGKLADVLAKELEFRWLRWHPAFQRGTAA</sequence>
<dbReference type="GO" id="GO:0005886">
    <property type="term" value="C:plasma membrane"/>
    <property type="evidence" value="ECO:0007669"/>
    <property type="project" value="UniProtKB-SubCell"/>
</dbReference>
<evidence type="ECO:0000256" key="7">
    <source>
        <dbReference type="RuleBase" id="RU363032"/>
    </source>
</evidence>
<dbReference type="InterPro" id="IPR000515">
    <property type="entry name" value="MetI-like"/>
</dbReference>
<dbReference type="EMBL" id="CABPSK010000001">
    <property type="protein sequence ID" value="VVD85978.1"/>
    <property type="molecule type" value="Genomic_DNA"/>
</dbReference>
<dbReference type="OrthoDB" id="8138334at2"/>
<proteinExistence type="inferred from homology"/>
<evidence type="ECO:0000256" key="2">
    <source>
        <dbReference type="ARBA" id="ARBA00022448"/>
    </source>
</evidence>
<evidence type="ECO:0000256" key="3">
    <source>
        <dbReference type="ARBA" id="ARBA00022475"/>
    </source>
</evidence>
<name>A0A5E4THJ3_9BURK</name>
<feature type="transmembrane region" description="Helical" evidence="7">
    <location>
        <begin position="162"/>
        <end position="181"/>
    </location>
</feature>
<feature type="domain" description="ABC transmembrane type-1" evidence="8">
    <location>
        <begin position="92"/>
        <end position="276"/>
    </location>
</feature>
<reference evidence="9 10" key="1">
    <citation type="submission" date="2019-08" db="EMBL/GenBank/DDBJ databases">
        <authorList>
            <person name="Peeters C."/>
        </authorList>
    </citation>
    <scope>NUCLEOTIDE SEQUENCE [LARGE SCALE GENOMIC DNA]</scope>
    <source>
        <strain evidence="9 10">LMG 31114</strain>
    </source>
</reference>
<dbReference type="NCBIfam" id="NF008470">
    <property type="entry name" value="PRK11365.1"/>
    <property type="match status" value="1"/>
</dbReference>
<dbReference type="SUPFAM" id="SSF161098">
    <property type="entry name" value="MetI-like"/>
    <property type="match status" value="1"/>
</dbReference>